<organism evidence="2 3">
    <name type="scientific">Elioraea tepida</name>
    <dbReference type="NCBI Taxonomy" id="2843330"/>
    <lineage>
        <taxon>Bacteria</taxon>
        <taxon>Pseudomonadati</taxon>
        <taxon>Pseudomonadota</taxon>
        <taxon>Alphaproteobacteria</taxon>
        <taxon>Acetobacterales</taxon>
        <taxon>Elioraeaceae</taxon>
        <taxon>Elioraea</taxon>
    </lineage>
</organism>
<accession>A0A975U249</accession>
<keyword evidence="3" id="KW-1185">Reference proteome</keyword>
<dbReference type="KEGG" id="elio:KO353_00845"/>
<dbReference type="AlphaFoldDB" id="A0A975U249"/>
<dbReference type="Proteomes" id="UP000694001">
    <property type="component" value="Chromosome"/>
</dbReference>
<evidence type="ECO:0000259" key="1">
    <source>
        <dbReference type="Pfam" id="PF10090"/>
    </source>
</evidence>
<dbReference type="RefSeq" id="WP_218285912.1">
    <property type="nucleotide sequence ID" value="NZ_CP076448.1"/>
</dbReference>
<feature type="domain" description="Histidine phosphotransferase ChpT C-terminal" evidence="1">
    <location>
        <begin position="83"/>
        <end position="194"/>
    </location>
</feature>
<dbReference type="InterPro" id="IPR018762">
    <property type="entry name" value="ChpT_C"/>
</dbReference>
<proteinExistence type="predicted"/>
<gene>
    <name evidence="2" type="ORF">KO353_00845</name>
</gene>
<dbReference type="EMBL" id="CP076448">
    <property type="protein sequence ID" value="QXM24855.1"/>
    <property type="molecule type" value="Genomic_DNA"/>
</dbReference>
<evidence type="ECO:0000313" key="2">
    <source>
        <dbReference type="EMBL" id="QXM24855.1"/>
    </source>
</evidence>
<dbReference type="Pfam" id="PF10090">
    <property type="entry name" value="HPTransfase"/>
    <property type="match status" value="1"/>
</dbReference>
<sequence>MGGGETPRAAQRFAEVVAARLCHDISGPLSIIANAVELARQEGGREGGEAIGLMAEGACEVAARVKLLRSLFGPPSGPLSAEEVGALVRGTIGSGRVEVDLSPLAPGTVFRPETGRVVLASLVVAAEALPRGGTVRLHGGAEDFAVVIEGQNAAWPAHLTAVLGGAAPLDAAVAGGPRGLMGPYLALLAREAGLVPSLLMGAGTPLLRLAGAAG</sequence>
<protein>
    <recommendedName>
        <fullName evidence="1">Histidine phosphotransferase ChpT C-terminal domain-containing protein</fullName>
    </recommendedName>
</protein>
<name>A0A975U249_9PROT</name>
<reference evidence="2" key="1">
    <citation type="submission" date="2021-06" db="EMBL/GenBank/DDBJ databases">
        <title>Elioraea tepida, sp. nov., a moderately thermophilic aerobic anoxygenic phototrophic bacterium isolated from an alkaline siliceous hot spring mat community in Yellowstone National Park, WY, USA.</title>
        <authorList>
            <person name="Saini M.K."/>
            <person name="Yoshida S."/>
            <person name="Sebastian A."/>
            <person name="Hirose S."/>
            <person name="Hara E."/>
            <person name="Tamaki H."/>
            <person name="Soulier N.T."/>
            <person name="Albert I."/>
            <person name="Hanada S."/>
            <person name="Bryant D.A."/>
            <person name="Tank M."/>
        </authorList>
    </citation>
    <scope>NUCLEOTIDE SEQUENCE</scope>
    <source>
        <strain evidence="2">MS-P2</strain>
    </source>
</reference>
<evidence type="ECO:0000313" key="3">
    <source>
        <dbReference type="Proteomes" id="UP000694001"/>
    </source>
</evidence>